<evidence type="ECO:0000313" key="3">
    <source>
        <dbReference type="Proteomes" id="UP000032309"/>
    </source>
</evidence>
<feature type="transmembrane region" description="Helical" evidence="1">
    <location>
        <begin position="310"/>
        <end position="330"/>
    </location>
</feature>
<accession>A0ABQ0JUZ0</accession>
<sequence length="427" mass="47643">MMILTIASHTFREAIRKKTLHILTGLCVLIMAVLLVVPTTDEPDARIKMMLVVFFQVVMLLSILGVIFLSATSLPHEIEDRTIYGILSKPISRLKIIVGKIAGFASLSAFLLIILSLLNMVTIQRIASKLPEEYKGILKARKEFKASQFSIKGKPHHTREGILWVGGGRTGIASWSFSDLCKKPENKSTFEIELKLKIECGRGFIDAVPLVVGTENTISGRCKTQVLSAKVDKPLTVKLDPEILQENGAVNVTVFPVHMTDYIGARHDDVTVFSTQKGFVSNYVKAVAITFLKFLLIVIIAVMGSTYLSAPVSIVSALVVFLCGHILGFIKDFSLLMQHQDVHNHGLPSVLKKPNILFLYMDYLMKKPLEWISFILPDFKRFDSLKFLLKGVNIPLETVGYSLGYTAIYASICLFISAIIFKKREFF</sequence>
<dbReference type="Proteomes" id="UP000032309">
    <property type="component" value="Unassembled WGS sequence"/>
</dbReference>
<dbReference type="PANTHER" id="PTHR43471:SF10">
    <property type="entry name" value="SLL1107 PROTEIN"/>
    <property type="match status" value="1"/>
</dbReference>
<protein>
    <recommendedName>
        <fullName evidence="4">ABC transporter permease</fullName>
    </recommendedName>
</protein>
<evidence type="ECO:0000313" key="2">
    <source>
        <dbReference type="EMBL" id="GAN32576.1"/>
    </source>
</evidence>
<dbReference type="EMBL" id="BAFN01000001">
    <property type="protein sequence ID" value="GAN32576.1"/>
    <property type="molecule type" value="Genomic_DNA"/>
</dbReference>
<evidence type="ECO:0008006" key="4">
    <source>
        <dbReference type="Google" id="ProtNLM"/>
    </source>
</evidence>
<keyword evidence="1" id="KW-0472">Membrane</keyword>
<dbReference type="Pfam" id="PF12679">
    <property type="entry name" value="ABC2_membrane_2"/>
    <property type="match status" value="1"/>
</dbReference>
<feature type="transmembrane region" description="Helical" evidence="1">
    <location>
        <begin position="283"/>
        <end position="303"/>
    </location>
</feature>
<name>A0ABQ0JUZ0_9BACT</name>
<dbReference type="RefSeq" id="WP_052562716.1">
    <property type="nucleotide sequence ID" value="NZ_BAFN01000001.1"/>
</dbReference>
<feature type="transmembrane region" description="Helical" evidence="1">
    <location>
        <begin position="96"/>
        <end position="118"/>
    </location>
</feature>
<feature type="transmembrane region" description="Helical" evidence="1">
    <location>
        <begin position="20"/>
        <end position="37"/>
    </location>
</feature>
<organism evidence="2 3">
    <name type="scientific">Candidatus Brocadia sinica JPN1</name>
    <dbReference type="NCBI Taxonomy" id="1197129"/>
    <lineage>
        <taxon>Bacteria</taxon>
        <taxon>Pseudomonadati</taxon>
        <taxon>Planctomycetota</taxon>
        <taxon>Candidatus Brocadiia</taxon>
        <taxon>Candidatus Brocadiales</taxon>
        <taxon>Candidatus Brocadiaceae</taxon>
        <taxon>Candidatus Brocadia</taxon>
    </lineage>
</organism>
<evidence type="ECO:0000256" key="1">
    <source>
        <dbReference type="SAM" id="Phobius"/>
    </source>
</evidence>
<feature type="transmembrane region" description="Helical" evidence="1">
    <location>
        <begin position="399"/>
        <end position="421"/>
    </location>
</feature>
<keyword evidence="1" id="KW-1133">Transmembrane helix</keyword>
<dbReference type="PANTHER" id="PTHR43471">
    <property type="entry name" value="ABC TRANSPORTER PERMEASE"/>
    <property type="match status" value="1"/>
</dbReference>
<reference evidence="3" key="1">
    <citation type="journal article" date="2015" name="Genome Announc.">
        <title>Draft Genome Sequence of an Anaerobic Ammonium-Oxidizing Bacterium, "Candidatus Brocadia sinica".</title>
        <authorList>
            <person name="Oshiki M."/>
            <person name="Shinyako-Hata K."/>
            <person name="Satoh H."/>
            <person name="Okabe S."/>
        </authorList>
    </citation>
    <scope>NUCLEOTIDE SEQUENCE [LARGE SCALE GENOMIC DNA]</scope>
    <source>
        <strain evidence="3">JPN1</strain>
    </source>
</reference>
<gene>
    <name evidence="2" type="ORF">BROSI_A1091</name>
</gene>
<keyword evidence="3" id="KW-1185">Reference proteome</keyword>
<proteinExistence type="predicted"/>
<keyword evidence="1" id="KW-0812">Transmembrane</keyword>
<feature type="transmembrane region" description="Helical" evidence="1">
    <location>
        <begin position="49"/>
        <end position="75"/>
    </location>
</feature>
<comment type="caution">
    <text evidence="2">The sequence shown here is derived from an EMBL/GenBank/DDBJ whole genome shotgun (WGS) entry which is preliminary data.</text>
</comment>